<dbReference type="EMBL" id="VIWW01000002">
    <property type="protein sequence ID" value="TWF92307.1"/>
    <property type="molecule type" value="Genomic_DNA"/>
</dbReference>
<dbReference type="PROSITE" id="PS51462">
    <property type="entry name" value="NUDIX"/>
    <property type="match status" value="1"/>
</dbReference>
<dbReference type="CDD" id="cd02883">
    <property type="entry name" value="NUDIX_Hydrolase"/>
    <property type="match status" value="1"/>
</dbReference>
<name>A0A561TYY2_9ACTN</name>
<protein>
    <submittedName>
        <fullName evidence="3">8-oxo-dGTP pyrophosphatase MutT (NUDIX family)</fullName>
    </submittedName>
</protein>
<accession>A0A561TYY2</accession>
<feature type="domain" description="Nudix hydrolase" evidence="2">
    <location>
        <begin position="4"/>
        <end position="136"/>
    </location>
</feature>
<sequence>MKTCDNTSVGIVITDHQGRCLMFDRATFPPGTAPAAGHIDDHGTAEDAARAEVEEELGLTVTGLTHVTGGWRDNPCRRLPGARSTGHRHEWTVYLATVTGDLTPSAHETKNVRWIAPDALQELADRTVAYARGHITTPSSRPRPASSRCGCSGSPTSPRSTSAPTTCSGWTSSPDDRSTPS</sequence>
<gene>
    <name evidence="3" type="ORF">FHX80_12627</name>
</gene>
<evidence type="ECO:0000256" key="1">
    <source>
        <dbReference type="SAM" id="MobiDB-lite"/>
    </source>
</evidence>
<dbReference type="InterPro" id="IPR000086">
    <property type="entry name" value="NUDIX_hydrolase_dom"/>
</dbReference>
<evidence type="ECO:0000259" key="2">
    <source>
        <dbReference type="PROSITE" id="PS51462"/>
    </source>
</evidence>
<dbReference type="Gene3D" id="3.90.79.10">
    <property type="entry name" value="Nucleoside Triphosphate Pyrophosphohydrolase"/>
    <property type="match status" value="1"/>
</dbReference>
<organism evidence="3 4">
    <name type="scientific">Streptomyces brevispora</name>
    <dbReference type="NCBI Taxonomy" id="887462"/>
    <lineage>
        <taxon>Bacteria</taxon>
        <taxon>Bacillati</taxon>
        <taxon>Actinomycetota</taxon>
        <taxon>Actinomycetes</taxon>
        <taxon>Kitasatosporales</taxon>
        <taxon>Streptomycetaceae</taxon>
        <taxon>Streptomyces</taxon>
    </lineage>
</organism>
<dbReference type="InterPro" id="IPR015797">
    <property type="entry name" value="NUDIX_hydrolase-like_dom_sf"/>
</dbReference>
<feature type="compositionally biased region" description="Low complexity" evidence="1">
    <location>
        <begin position="138"/>
        <end position="168"/>
    </location>
</feature>
<proteinExistence type="predicted"/>
<reference evidence="3 4" key="1">
    <citation type="submission" date="2019-06" db="EMBL/GenBank/DDBJ databases">
        <title>Sequencing the genomes of 1000 actinobacteria strains.</title>
        <authorList>
            <person name="Klenk H.-P."/>
        </authorList>
    </citation>
    <scope>NUCLEOTIDE SEQUENCE [LARGE SCALE GENOMIC DNA]</scope>
    <source>
        <strain evidence="3 4">DSM 42059</strain>
    </source>
</reference>
<feature type="region of interest" description="Disordered" evidence="1">
    <location>
        <begin position="134"/>
        <end position="181"/>
    </location>
</feature>
<evidence type="ECO:0000313" key="3">
    <source>
        <dbReference type="EMBL" id="TWF92307.1"/>
    </source>
</evidence>
<dbReference type="OrthoDB" id="3673675at2"/>
<dbReference type="RefSeq" id="WP_145768070.1">
    <property type="nucleotide sequence ID" value="NZ_VIWW01000002.1"/>
</dbReference>
<dbReference type="Proteomes" id="UP000318186">
    <property type="component" value="Unassembled WGS sequence"/>
</dbReference>
<dbReference type="SUPFAM" id="SSF55811">
    <property type="entry name" value="Nudix"/>
    <property type="match status" value="1"/>
</dbReference>
<comment type="caution">
    <text evidence="3">The sequence shown here is derived from an EMBL/GenBank/DDBJ whole genome shotgun (WGS) entry which is preliminary data.</text>
</comment>
<dbReference type="AlphaFoldDB" id="A0A561TYY2"/>
<dbReference type="Pfam" id="PF00293">
    <property type="entry name" value="NUDIX"/>
    <property type="match status" value="1"/>
</dbReference>
<evidence type="ECO:0000313" key="4">
    <source>
        <dbReference type="Proteomes" id="UP000318186"/>
    </source>
</evidence>